<dbReference type="EMBL" id="BAAAUX010000016">
    <property type="protein sequence ID" value="GAA2802910.1"/>
    <property type="molecule type" value="Genomic_DNA"/>
</dbReference>
<keyword evidence="1" id="KW-0812">Transmembrane</keyword>
<name>A0ABN3VGF6_9PSEU</name>
<feature type="transmembrane region" description="Helical" evidence="1">
    <location>
        <begin position="205"/>
        <end position="224"/>
    </location>
</feature>
<protein>
    <submittedName>
        <fullName evidence="2">TIGR02206 family membrane protein</fullName>
    </submittedName>
</protein>
<feature type="transmembrane region" description="Helical" evidence="1">
    <location>
        <begin position="102"/>
        <end position="123"/>
    </location>
</feature>
<accession>A0ABN3VGF6</accession>
<keyword evidence="1" id="KW-1133">Transmembrane helix</keyword>
<evidence type="ECO:0000313" key="2">
    <source>
        <dbReference type="EMBL" id="GAA2802910.1"/>
    </source>
</evidence>
<evidence type="ECO:0000256" key="1">
    <source>
        <dbReference type="SAM" id="Phobius"/>
    </source>
</evidence>
<evidence type="ECO:0000313" key="3">
    <source>
        <dbReference type="Proteomes" id="UP001500979"/>
    </source>
</evidence>
<dbReference type="RefSeq" id="WP_344682307.1">
    <property type="nucleotide sequence ID" value="NZ_BAAAUX010000016.1"/>
</dbReference>
<dbReference type="Pfam" id="PF14808">
    <property type="entry name" value="TMEM164"/>
    <property type="match status" value="1"/>
</dbReference>
<sequence length="252" mass="28626">MDLLLAERTFVPYGPSHWALMALIVVGSVVLAVVGRRYRDSEGARWFARGFALVMLAFLVPMLVYRHLPSQWDVEVSLPFHLCDLAWMTAAFALWTRSQWAYALTYYWGLTLTPQAMITPALDAPDFPHIDFIDFWAQHLAVVWAAVFLTWGIGMRPGWRDLWRSAAVTVCWGVVMLVFNEWAGTNYGFLNSKPENPSLLDLMGGWPWYLGVELVVGLAGWALVTWPWTVRASRSPAAATPRRPRWPRSSRG</sequence>
<reference evidence="2 3" key="1">
    <citation type="journal article" date="2019" name="Int. J. Syst. Evol. Microbiol.">
        <title>The Global Catalogue of Microorganisms (GCM) 10K type strain sequencing project: providing services to taxonomists for standard genome sequencing and annotation.</title>
        <authorList>
            <consortium name="The Broad Institute Genomics Platform"/>
            <consortium name="The Broad Institute Genome Sequencing Center for Infectious Disease"/>
            <person name="Wu L."/>
            <person name="Ma J."/>
        </authorList>
    </citation>
    <scope>NUCLEOTIDE SEQUENCE [LARGE SCALE GENOMIC DNA]</scope>
    <source>
        <strain evidence="2 3">JCM 9383</strain>
    </source>
</reference>
<comment type="caution">
    <text evidence="2">The sequence shown here is derived from an EMBL/GenBank/DDBJ whole genome shotgun (WGS) entry which is preliminary data.</text>
</comment>
<keyword evidence="3" id="KW-1185">Reference proteome</keyword>
<feature type="transmembrane region" description="Helical" evidence="1">
    <location>
        <begin position="166"/>
        <end position="185"/>
    </location>
</feature>
<proteinExistence type="predicted"/>
<feature type="transmembrane region" description="Helical" evidence="1">
    <location>
        <begin position="76"/>
        <end position="95"/>
    </location>
</feature>
<dbReference type="InterPro" id="IPR011737">
    <property type="entry name" value="CHP02206_TP0381"/>
</dbReference>
<keyword evidence="1" id="KW-0472">Membrane</keyword>
<feature type="transmembrane region" description="Helical" evidence="1">
    <location>
        <begin position="46"/>
        <end position="64"/>
    </location>
</feature>
<dbReference type="Proteomes" id="UP001500979">
    <property type="component" value="Unassembled WGS sequence"/>
</dbReference>
<organism evidence="2 3">
    <name type="scientific">Saccharopolyspora taberi</name>
    <dbReference type="NCBI Taxonomy" id="60895"/>
    <lineage>
        <taxon>Bacteria</taxon>
        <taxon>Bacillati</taxon>
        <taxon>Actinomycetota</taxon>
        <taxon>Actinomycetes</taxon>
        <taxon>Pseudonocardiales</taxon>
        <taxon>Pseudonocardiaceae</taxon>
        <taxon>Saccharopolyspora</taxon>
    </lineage>
</organism>
<feature type="transmembrane region" description="Helical" evidence="1">
    <location>
        <begin position="16"/>
        <end position="34"/>
    </location>
</feature>
<gene>
    <name evidence="2" type="ORF">GCM10010470_42540</name>
</gene>
<feature type="transmembrane region" description="Helical" evidence="1">
    <location>
        <begin position="135"/>
        <end position="154"/>
    </location>
</feature>
<dbReference type="NCBIfam" id="TIGR02206">
    <property type="entry name" value="intg_mem_TP0381"/>
    <property type="match status" value="1"/>
</dbReference>